<gene>
    <name evidence="2" type="ORF">E0W69_002825</name>
</gene>
<organism evidence="2 3">
    <name type="scientific">Rhizosphaericola mali</name>
    <dbReference type="NCBI Taxonomy" id="2545455"/>
    <lineage>
        <taxon>Bacteria</taxon>
        <taxon>Pseudomonadati</taxon>
        <taxon>Bacteroidota</taxon>
        <taxon>Chitinophagia</taxon>
        <taxon>Chitinophagales</taxon>
        <taxon>Chitinophagaceae</taxon>
        <taxon>Rhizosphaericola</taxon>
    </lineage>
</organism>
<feature type="transmembrane region" description="Helical" evidence="1">
    <location>
        <begin position="112"/>
        <end position="133"/>
    </location>
</feature>
<evidence type="ECO:0000313" key="2">
    <source>
        <dbReference type="EMBL" id="QES90893.1"/>
    </source>
</evidence>
<dbReference type="KEGG" id="arac:E0W69_002825"/>
<dbReference type="PANTHER" id="PTHR37692">
    <property type="entry name" value="HYPOTHETICAL MEMBRANE SPANNING PROTEIN"/>
    <property type="match status" value="1"/>
</dbReference>
<dbReference type="EMBL" id="CP044016">
    <property type="protein sequence ID" value="QES90893.1"/>
    <property type="molecule type" value="Genomic_DNA"/>
</dbReference>
<dbReference type="Pfam" id="PF04238">
    <property type="entry name" value="DUF420"/>
    <property type="match status" value="1"/>
</dbReference>
<feature type="transmembrane region" description="Helical" evidence="1">
    <location>
        <begin position="9"/>
        <end position="28"/>
    </location>
</feature>
<keyword evidence="1" id="KW-0812">Transmembrane</keyword>
<evidence type="ECO:0000256" key="1">
    <source>
        <dbReference type="SAM" id="Phobius"/>
    </source>
</evidence>
<keyword evidence="3" id="KW-1185">Reference proteome</keyword>
<reference evidence="2 3" key="1">
    <citation type="submission" date="2019-09" db="EMBL/GenBank/DDBJ databases">
        <title>Complete genome sequence of Arachidicoccus sp. B3-10 isolated from apple orchard soil.</title>
        <authorList>
            <person name="Kim H.S."/>
            <person name="Han K.-I."/>
            <person name="Suh M.K."/>
            <person name="Lee K.C."/>
            <person name="Eom M.K."/>
            <person name="Kim J.-S."/>
            <person name="Kang S.W."/>
            <person name="Sin Y."/>
            <person name="Lee J.-S."/>
        </authorList>
    </citation>
    <scope>NUCLEOTIDE SEQUENCE [LARGE SCALE GENOMIC DNA]</scope>
    <source>
        <strain evidence="2 3">B3-10</strain>
    </source>
</reference>
<evidence type="ECO:0000313" key="3">
    <source>
        <dbReference type="Proteomes" id="UP000292424"/>
    </source>
</evidence>
<dbReference type="InterPro" id="IPR007352">
    <property type="entry name" value="DUF420"/>
</dbReference>
<accession>A0A5P2GCF3</accession>
<feature type="transmembrane region" description="Helical" evidence="1">
    <location>
        <begin position="40"/>
        <end position="61"/>
    </location>
</feature>
<dbReference type="AlphaFoldDB" id="A0A5P2GCF3"/>
<dbReference type="PANTHER" id="PTHR37692:SF1">
    <property type="entry name" value="DUF420 DOMAIN-CONTAINING PROTEIN"/>
    <property type="match status" value="1"/>
</dbReference>
<keyword evidence="1" id="KW-1133">Transmembrane helix</keyword>
<proteinExistence type="predicted"/>
<feature type="transmembrane region" description="Helical" evidence="1">
    <location>
        <begin position="73"/>
        <end position="92"/>
    </location>
</feature>
<name>A0A5P2GCF3_9BACT</name>
<dbReference type="OrthoDB" id="9811380at2"/>
<dbReference type="Proteomes" id="UP000292424">
    <property type="component" value="Chromosome"/>
</dbReference>
<protein>
    <submittedName>
        <fullName evidence="2">DUF420 domain-containing protein</fullName>
    </submittedName>
</protein>
<keyword evidence="1" id="KW-0472">Membrane</keyword>
<feature type="transmembrane region" description="Helical" evidence="1">
    <location>
        <begin position="154"/>
        <end position="173"/>
    </location>
</feature>
<sequence>MQQKQYKKTIVLLTVAINGLIALAYFLPKHSLFKSLHYSLIPLANATLNGLTFLSLVAAFISIRRKKIKTHRFFVLLAFAFTSIFLVLYLLYHFSMPTTKFGGSDSMKLFYLFILLTHIILAAVIVPLALYTMSLALTHQISKHRKIAKWSMPIWLYVSFTGVLVYILISPYYA</sequence>